<feature type="compositionally biased region" description="Low complexity" evidence="2">
    <location>
        <begin position="593"/>
        <end position="605"/>
    </location>
</feature>
<name>A0ABV1HZ00_9FIRM</name>
<feature type="region of interest" description="Disordered" evidence="2">
    <location>
        <begin position="1257"/>
        <end position="1289"/>
    </location>
</feature>
<evidence type="ECO:0000313" key="5">
    <source>
        <dbReference type="EMBL" id="MEQ2578166.1"/>
    </source>
</evidence>
<feature type="coiled-coil region" evidence="1">
    <location>
        <begin position="406"/>
        <end position="465"/>
    </location>
</feature>
<evidence type="ECO:0000256" key="1">
    <source>
        <dbReference type="SAM" id="Coils"/>
    </source>
</evidence>
<keyword evidence="3" id="KW-1133">Transmembrane helix</keyword>
<feature type="compositionally biased region" description="Gly residues" evidence="2">
    <location>
        <begin position="638"/>
        <end position="659"/>
    </location>
</feature>
<feature type="transmembrane region" description="Helical" evidence="3">
    <location>
        <begin position="1223"/>
        <end position="1244"/>
    </location>
</feature>
<dbReference type="Proteomes" id="UP001470288">
    <property type="component" value="Unassembled WGS sequence"/>
</dbReference>
<feature type="domain" description="GLUG" evidence="4">
    <location>
        <begin position="189"/>
        <end position="211"/>
    </location>
</feature>
<dbReference type="SUPFAM" id="SSF58113">
    <property type="entry name" value="Apolipoprotein A-I"/>
    <property type="match status" value="1"/>
</dbReference>
<feature type="compositionally biased region" description="Gly residues" evidence="2">
    <location>
        <begin position="526"/>
        <end position="538"/>
    </location>
</feature>
<dbReference type="Gene3D" id="1.20.1170.10">
    <property type="match status" value="1"/>
</dbReference>
<evidence type="ECO:0000256" key="3">
    <source>
        <dbReference type="SAM" id="Phobius"/>
    </source>
</evidence>
<dbReference type="Gene3D" id="2.160.20.110">
    <property type="match status" value="2"/>
</dbReference>
<organism evidence="5 6">
    <name type="scientific">Hominiventricola aquisgranensis</name>
    <dbReference type="NCBI Taxonomy" id="3133164"/>
    <lineage>
        <taxon>Bacteria</taxon>
        <taxon>Bacillati</taxon>
        <taxon>Bacillota</taxon>
        <taxon>Clostridia</taxon>
        <taxon>Lachnospirales</taxon>
        <taxon>Lachnospiraceae</taxon>
        <taxon>Hominiventricola</taxon>
    </lineage>
</organism>
<feature type="region of interest" description="Disordered" evidence="2">
    <location>
        <begin position="466"/>
        <end position="664"/>
    </location>
</feature>
<keyword evidence="3" id="KW-0812">Transmembrane</keyword>
<feature type="compositionally biased region" description="Polar residues" evidence="2">
    <location>
        <begin position="615"/>
        <end position="634"/>
    </location>
</feature>
<dbReference type="Gene3D" id="1.20.120.20">
    <property type="entry name" value="Apolipoprotein"/>
    <property type="match status" value="1"/>
</dbReference>
<keyword evidence="3" id="KW-0472">Membrane</keyword>
<sequence length="1289" mass="136348">MKKIMKWMHRGGALLLIAAMLFTQSGIVSLAEETGSVITIASAEDLVLLADSGKTENFSTGKTFVMTEDIDLSEYENLFIPIMDGTFDGGGHTITGIRLQEEMSDYGFFRYVGPNGTVANLTVEATVTSGEDQENIGIIAGDNKGTIRGCTSRGTLNGQTNVGGIAGKNETTGTISRCGNEAEVDGKQATGGIIGYNEGTVSDCTNSGKVNTNQKVVKSTTNGEGSINISIPNAVTGMTADDRANDTGGIAGYSEGSITYCKNEATIGHERLGSATGGVVGRQKGSLAYSDNSGVVYGHKDVGGIVGVFVPYETGSYDRDYEQELKDELDNLSSLMDQLSDVGDGMGNHLSDNVDVLREQLKSLKNSVRIYFDDYSDMASDGKDSIDKNVGEMKDSINRMTNRINIQQITDAMTKISEDLDKMQEIMEQLEPLLKKELGGMKGKLDSYQQQIEQLKDTLKGLKDWIDKLPGDGSGGSDDGNGSGGNGGGSGTDTGTDSGSGTGTGTEDGSSSGSGGGTDDADKKGTTGGSGTGTGSGEGTDDADKKGTTGGSGTGTGIGGGTDDADKKGTTGGSGTGTGIGGGTDDADKKGTTGDSSESNGDSGSKTTEDGIDPSQASTGKMTAVSYTVVTSKTPAPGEGGSDEGNGGSTGDGDGGGAGSDLTPDQQAQLSEALRELAKLNADIQNQMGIITNAMGQLSGAASDMKSTVNSLNKMTHDLGKIADDFEDEFDTMTNDLRQKSDRVYDTFKATGDQLDSDWDQMSDCLDRVKSQFDNIRGTISDAFDELKDRIEDGSVYVDISELADSMTGDGKVIGCDNSGEIYADSQGGGIIGSISMETVKNAGKKILDLGFGDNDDDDEDEDEDDDSNSITRHVMAAVFMSVNTGSVTVKGSYAGGVVGRAEYGLINSCENYGDILADGGNYAGGIAGRSDLLIKDCYTLSGVSGDGYVGGVAGRAEDVTGCYVCSYLDLDSYVQSTGAVAGKAKGIISDNYFVDNGYGAVDGVTKEAEAVPMDYASLLDLKTMPENFQKFTIRFMDGDDVIWQNTYAYGDVLTEDEYPKLPDAGDGYVYWEKKDVSPIHRNITVHAVYRAYMPSLGSAQDGSDPVLFGGNFYPDTTLTVRDATDEEAKQVSQNFDTFNWMYHYYVKHIYRYELNQEEELDTQAMVRVVHNLTLADCIVSMDDSFQTLDKVQKAEKVGSYLSVDTTIAKSGYIVVLDRIDTWMSIVLGILGLILLGLLMFGMYKLRLRRLARAAKKAEQKSTETEHVSDISEVAEVTEPDKTEHTHEE</sequence>
<dbReference type="EMBL" id="JBBMFC010000006">
    <property type="protein sequence ID" value="MEQ2578166.1"/>
    <property type="molecule type" value="Genomic_DNA"/>
</dbReference>
<gene>
    <name evidence="5" type="ORF">WMO62_04805</name>
</gene>
<reference evidence="5 6" key="1">
    <citation type="submission" date="2024-03" db="EMBL/GenBank/DDBJ databases">
        <title>Human intestinal bacterial collection.</title>
        <authorList>
            <person name="Pauvert C."/>
            <person name="Hitch T.C.A."/>
            <person name="Clavel T."/>
        </authorList>
    </citation>
    <scope>NUCLEOTIDE SEQUENCE [LARGE SCALE GENOMIC DNA]</scope>
    <source>
        <strain evidence="5 6">CLA-AA-H78B</strain>
    </source>
</reference>
<dbReference type="RefSeq" id="WP_349143996.1">
    <property type="nucleotide sequence ID" value="NZ_JBBMFC010000006.1"/>
</dbReference>
<dbReference type="InterPro" id="IPR011493">
    <property type="entry name" value="GLUG"/>
</dbReference>
<accession>A0ABV1HZ00</accession>
<feature type="compositionally biased region" description="Gly residues" evidence="2">
    <location>
        <begin position="548"/>
        <end position="562"/>
    </location>
</feature>
<feature type="compositionally biased region" description="Basic and acidic residues" evidence="2">
    <location>
        <begin position="1257"/>
        <end position="1270"/>
    </location>
</feature>
<evidence type="ECO:0000313" key="6">
    <source>
        <dbReference type="Proteomes" id="UP001470288"/>
    </source>
</evidence>
<feature type="compositionally biased region" description="Basic and acidic residues" evidence="2">
    <location>
        <begin position="1279"/>
        <end position="1289"/>
    </location>
</feature>
<protein>
    <submittedName>
        <fullName evidence="5">GLUG motif-containing protein</fullName>
    </submittedName>
</protein>
<dbReference type="Pfam" id="PF07581">
    <property type="entry name" value="Glug"/>
    <property type="match status" value="1"/>
</dbReference>
<proteinExistence type="predicted"/>
<evidence type="ECO:0000259" key="4">
    <source>
        <dbReference type="Pfam" id="PF07581"/>
    </source>
</evidence>
<keyword evidence="6" id="KW-1185">Reference proteome</keyword>
<comment type="caution">
    <text evidence="5">The sequence shown here is derived from an EMBL/GenBank/DDBJ whole genome shotgun (WGS) entry which is preliminary data.</text>
</comment>
<keyword evidence="1" id="KW-0175">Coiled coil</keyword>
<feature type="compositionally biased region" description="Gly residues" evidence="2">
    <location>
        <begin position="472"/>
        <end position="518"/>
    </location>
</feature>
<feature type="compositionally biased region" description="Gly residues" evidence="2">
    <location>
        <begin position="570"/>
        <end position="584"/>
    </location>
</feature>
<evidence type="ECO:0000256" key="2">
    <source>
        <dbReference type="SAM" id="MobiDB-lite"/>
    </source>
</evidence>